<keyword evidence="1" id="KW-0732">Signal</keyword>
<dbReference type="InterPro" id="IPR006179">
    <property type="entry name" value="5_nucleotidase/apyrase"/>
</dbReference>
<protein>
    <submittedName>
        <fullName evidence="2">Trifunctional nucleotide phosphoesterase protein YfkN</fullName>
    </submittedName>
</protein>
<evidence type="ECO:0000313" key="3">
    <source>
        <dbReference type="Proteomes" id="UP000254893"/>
    </source>
</evidence>
<reference evidence="2 3" key="1">
    <citation type="submission" date="2018-06" db="EMBL/GenBank/DDBJ databases">
        <authorList>
            <consortium name="Pathogen Informatics"/>
            <person name="Doyle S."/>
        </authorList>
    </citation>
    <scope>NUCLEOTIDE SEQUENCE [LARGE SCALE GENOMIC DNA]</scope>
    <source>
        <strain evidence="2 3">NCTC11388</strain>
    </source>
</reference>
<accession>A0A380BH22</accession>
<dbReference type="RefSeq" id="WP_115169161.1">
    <property type="nucleotide sequence ID" value="NZ_UGYW01000002.1"/>
</dbReference>
<dbReference type="EMBL" id="UGYW01000002">
    <property type="protein sequence ID" value="SUJ01326.1"/>
    <property type="molecule type" value="Genomic_DNA"/>
</dbReference>
<dbReference type="Gene3D" id="3.60.21.10">
    <property type="match status" value="1"/>
</dbReference>
<feature type="chain" id="PRO_5016632186" evidence="1">
    <location>
        <begin position="29"/>
        <end position="309"/>
    </location>
</feature>
<feature type="signal peptide" evidence="1">
    <location>
        <begin position="1"/>
        <end position="28"/>
    </location>
</feature>
<dbReference type="PANTHER" id="PTHR11575:SF24">
    <property type="entry name" value="5'-NUCLEOTIDASE"/>
    <property type="match status" value="1"/>
</dbReference>
<dbReference type="PANTHER" id="PTHR11575">
    <property type="entry name" value="5'-NUCLEOTIDASE-RELATED"/>
    <property type="match status" value="1"/>
</dbReference>
<dbReference type="InterPro" id="IPR006311">
    <property type="entry name" value="TAT_signal"/>
</dbReference>
<evidence type="ECO:0000256" key="1">
    <source>
        <dbReference type="SAM" id="SignalP"/>
    </source>
</evidence>
<dbReference type="GO" id="GO:0009166">
    <property type="term" value="P:nucleotide catabolic process"/>
    <property type="evidence" value="ECO:0007669"/>
    <property type="project" value="InterPro"/>
</dbReference>
<name>A0A380BH22_SPHSI</name>
<gene>
    <name evidence="2" type="primary">yfkN_1</name>
    <name evidence="2" type="ORF">NCTC11388_00758</name>
</gene>
<organism evidence="2 3">
    <name type="scientific">Sphingobacterium spiritivorum</name>
    <name type="common">Flavobacterium spiritivorum</name>
    <dbReference type="NCBI Taxonomy" id="258"/>
    <lineage>
        <taxon>Bacteria</taxon>
        <taxon>Pseudomonadati</taxon>
        <taxon>Bacteroidota</taxon>
        <taxon>Sphingobacteriia</taxon>
        <taxon>Sphingobacteriales</taxon>
        <taxon>Sphingobacteriaceae</taxon>
        <taxon>Sphingobacterium</taxon>
    </lineage>
</organism>
<dbReference type="SUPFAM" id="SSF56300">
    <property type="entry name" value="Metallo-dependent phosphatases"/>
    <property type="match status" value="1"/>
</dbReference>
<dbReference type="InterPro" id="IPR029052">
    <property type="entry name" value="Metallo-depent_PP-like"/>
</dbReference>
<dbReference type="Proteomes" id="UP000254893">
    <property type="component" value="Unassembled WGS sequence"/>
</dbReference>
<proteinExistence type="predicted"/>
<sequence>MTNQRRSFLKRSSVLLSGILLAKPLAGAANSSKKISSLADNKRLIIYQTNDLGTINYWSRYKEILQTLEAEPTSGLILDAGNLFDASADVVQNKERIAKLNKIGFHAAACSNIYLNKGEEGLAELLSTINFPLISSNYQFSDERLQRGILPYMIIHTKGQKIGIIAVAQNTEIPDVSVQHPYKSAERISKLLKNQENCNLVICLSQLGMDRKYWNSYDLAQETSYVDLILSNSVGNKVNGTLVLRNKSKNEVILSQALDSGQLLSKNILGYDDDNNRQSYNHEYLMPANHYASNKEIYKELFLVKQQQA</sequence>
<dbReference type="PROSITE" id="PS51318">
    <property type="entry name" value="TAT"/>
    <property type="match status" value="1"/>
</dbReference>
<dbReference type="GO" id="GO:0016787">
    <property type="term" value="F:hydrolase activity"/>
    <property type="evidence" value="ECO:0007669"/>
    <property type="project" value="InterPro"/>
</dbReference>
<evidence type="ECO:0000313" key="2">
    <source>
        <dbReference type="EMBL" id="SUJ01326.1"/>
    </source>
</evidence>
<dbReference type="AlphaFoldDB" id="A0A380BH22"/>